<comment type="caution">
    <text evidence="7">The sequence shown here is derived from an EMBL/GenBank/DDBJ whole genome shotgun (WGS) entry which is preliminary data.</text>
</comment>
<dbReference type="GO" id="GO:0004497">
    <property type="term" value="F:monooxygenase activity"/>
    <property type="evidence" value="ECO:0007669"/>
    <property type="project" value="InterPro"/>
</dbReference>
<feature type="domain" description="FAD-binding" evidence="6">
    <location>
        <begin position="50"/>
        <end position="276"/>
    </location>
</feature>
<keyword evidence="5" id="KW-0472">Membrane</keyword>
<dbReference type="PANTHER" id="PTHR47356">
    <property type="entry name" value="FAD-DEPENDENT MONOOXYGENASE ASQG-RELATED"/>
    <property type="match status" value="1"/>
</dbReference>
<name>A0A2G7G2T0_9EURO</name>
<dbReference type="Proteomes" id="UP000231358">
    <property type="component" value="Unassembled WGS sequence"/>
</dbReference>
<gene>
    <name evidence="7" type="ORF">AARAC_009712</name>
</gene>
<feature type="transmembrane region" description="Helical" evidence="5">
    <location>
        <begin position="498"/>
        <end position="518"/>
    </location>
</feature>
<dbReference type="Gene3D" id="3.50.50.60">
    <property type="entry name" value="FAD/NAD(P)-binding domain"/>
    <property type="match status" value="1"/>
</dbReference>
<evidence type="ECO:0000313" key="8">
    <source>
        <dbReference type="Proteomes" id="UP000231358"/>
    </source>
</evidence>
<dbReference type="PRINTS" id="PR00420">
    <property type="entry name" value="RNGMNOXGNASE"/>
</dbReference>
<dbReference type="GO" id="GO:0071949">
    <property type="term" value="F:FAD binding"/>
    <property type="evidence" value="ECO:0007669"/>
    <property type="project" value="InterPro"/>
</dbReference>
<evidence type="ECO:0000256" key="5">
    <source>
        <dbReference type="SAM" id="Phobius"/>
    </source>
</evidence>
<sequence length="630" mass="71161">MEMAEYPVDKVIFRDSRGRLVRSLENFNQLMTGRHGYPIVFFERRMLIQILYDKIQDKSKVLTSQRVQTVHTSRSHVTVTTKEGQSYKGDIVVGADGIHSIVRRQMWEEARKTDPSWIDPSEENALPATYACMFGISEGVPGVEKGTLSSVFNEKFSYLIPSRPGAKTYWFLVRNLGKTMYGPDILRFTKQEEVTLVKKHWDDQITPTVRFSDLYKNKTSSVYTSLPEYVYKRWYFQRIMTIGDSCHKFEPLTGQGGNSAIDTAAALTNHLTAALRSNPCQSLSTVDISSAFEKVQRQRDEPVSLDMIPIPRRPREIPFYDELFRVPATRGITGLLLYVGYLLIAFIAFRLLFVATAANGTWALVRQAVRDRSITMGGLEVPLRRVFTGFRSVDRILQSLVTIFLPVVAGPSRPEQALQLLYFLSSMLPLISILTVEGYRRRNKWTLLSSPSLWAVLYQLRGIGFIAPFYFMASTFITGQISYFSWTTRSLPESTAKAILPAVAAGYILPTMLLFFPIDHAQTRHCLLSENLSLTRLFFPVDSFAPVASLADGASTFLKNDFLLVTASTFVWCWVSVWDLHRVGISNVSPLSALAGLLAGFAGIGPGATAAAIWFWREQIMSQREFRQRS</sequence>
<keyword evidence="5" id="KW-1133">Transmembrane helix</keyword>
<feature type="transmembrane region" description="Helical" evidence="5">
    <location>
        <begin position="562"/>
        <end position="581"/>
    </location>
</feature>
<dbReference type="PANTHER" id="PTHR47356:SF2">
    <property type="entry name" value="FAD-BINDING DOMAIN-CONTAINING PROTEIN-RELATED"/>
    <property type="match status" value="1"/>
</dbReference>
<dbReference type="InterPro" id="IPR050562">
    <property type="entry name" value="FAD_mOase_fung"/>
</dbReference>
<dbReference type="InterPro" id="IPR002938">
    <property type="entry name" value="FAD-bd"/>
</dbReference>
<dbReference type="AlphaFoldDB" id="A0A2G7G2T0"/>
<dbReference type="EMBL" id="NEXV01000192">
    <property type="protein sequence ID" value="PIG87132.1"/>
    <property type="molecule type" value="Genomic_DNA"/>
</dbReference>
<dbReference type="SUPFAM" id="SSF51905">
    <property type="entry name" value="FAD/NAD(P)-binding domain"/>
    <property type="match status" value="1"/>
</dbReference>
<feature type="transmembrane region" description="Helical" evidence="5">
    <location>
        <begin position="335"/>
        <end position="365"/>
    </location>
</feature>
<dbReference type="Pfam" id="PF01494">
    <property type="entry name" value="FAD_binding_3"/>
    <property type="match status" value="1"/>
</dbReference>
<organism evidence="7 8">
    <name type="scientific">Aspergillus arachidicola</name>
    <dbReference type="NCBI Taxonomy" id="656916"/>
    <lineage>
        <taxon>Eukaryota</taxon>
        <taxon>Fungi</taxon>
        <taxon>Dikarya</taxon>
        <taxon>Ascomycota</taxon>
        <taxon>Pezizomycotina</taxon>
        <taxon>Eurotiomycetes</taxon>
        <taxon>Eurotiomycetidae</taxon>
        <taxon>Eurotiales</taxon>
        <taxon>Aspergillaceae</taxon>
        <taxon>Aspergillus</taxon>
        <taxon>Aspergillus subgen. Circumdati</taxon>
    </lineage>
</organism>
<keyword evidence="4" id="KW-0560">Oxidoreductase</keyword>
<keyword evidence="2" id="KW-0285">Flavoprotein</keyword>
<keyword evidence="8" id="KW-1185">Reference proteome</keyword>
<keyword evidence="5" id="KW-0812">Transmembrane</keyword>
<dbReference type="InterPro" id="IPR036188">
    <property type="entry name" value="FAD/NAD-bd_sf"/>
</dbReference>
<evidence type="ECO:0000256" key="1">
    <source>
        <dbReference type="ARBA" id="ARBA00007992"/>
    </source>
</evidence>
<dbReference type="STRING" id="656916.A0A2G7G2T0"/>
<evidence type="ECO:0000313" key="7">
    <source>
        <dbReference type="EMBL" id="PIG87132.1"/>
    </source>
</evidence>
<accession>A0A2G7G2T0</accession>
<reference evidence="7 8" key="1">
    <citation type="submission" date="2017-05" db="EMBL/GenBank/DDBJ databases">
        <title>Genome sequence for an aflatoxigenic pathogen of Argentinian peanut, Aspergillus arachidicola.</title>
        <authorList>
            <person name="Moore G."/>
            <person name="Beltz S.B."/>
            <person name="Mack B.M."/>
        </authorList>
    </citation>
    <scope>NUCLEOTIDE SEQUENCE [LARGE SCALE GENOMIC DNA]</scope>
    <source>
        <strain evidence="7 8">CBS 117610</strain>
    </source>
</reference>
<protein>
    <submittedName>
        <fullName evidence="7">Zeaxanthin epoxidase</fullName>
    </submittedName>
</protein>
<feature type="transmembrane region" description="Helical" evidence="5">
    <location>
        <begin position="460"/>
        <end position="486"/>
    </location>
</feature>
<evidence type="ECO:0000256" key="4">
    <source>
        <dbReference type="ARBA" id="ARBA00023002"/>
    </source>
</evidence>
<proteinExistence type="inferred from homology"/>
<comment type="similarity">
    <text evidence="1">Belongs to the paxM FAD-dependent monooxygenase family.</text>
</comment>
<feature type="transmembrane region" description="Helical" evidence="5">
    <location>
        <begin position="593"/>
        <end position="616"/>
    </location>
</feature>
<evidence type="ECO:0000259" key="6">
    <source>
        <dbReference type="Pfam" id="PF01494"/>
    </source>
</evidence>
<evidence type="ECO:0000256" key="2">
    <source>
        <dbReference type="ARBA" id="ARBA00022630"/>
    </source>
</evidence>
<keyword evidence="3" id="KW-0274">FAD</keyword>
<evidence type="ECO:0000256" key="3">
    <source>
        <dbReference type="ARBA" id="ARBA00022827"/>
    </source>
</evidence>